<gene>
    <name evidence="2" type="ORF">Tci_650307</name>
</gene>
<feature type="region of interest" description="Disordered" evidence="1">
    <location>
        <begin position="37"/>
        <end position="119"/>
    </location>
</feature>
<proteinExistence type="predicted"/>
<name>A0A699K963_TANCI</name>
<feature type="compositionally biased region" description="Acidic residues" evidence="1">
    <location>
        <begin position="66"/>
        <end position="78"/>
    </location>
</feature>
<reference evidence="2" key="1">
    <citation type="journal article" date="2019" name="Sci. Rep.">
        <title>Draft genome of Tanacetum cinerariifolium, the natural source of mosquito coil.</title>
        <authorList>
            <person name="Yamashiro T."/>
            <person name="Shiraishi A."/>
            <person name="Satake H."/>
            <person name="Nakayama K."/>
        </authorList>
    </citation>
    <scope>NUCLEOTIDE SEQUENCE</scope>
</reference>
<evidence type="ECO:0000313" key="2">
    <source>
        <dbReference type="EMBL" id="GFA78335.1"/>
    </source>
</evidence>
<dbReference type="EMBL" id="BKCJ010487106">
    <property type="protein sequence ID" value="GFA78335.1"/>
    <property type="molecule type" value="Genomic_DNA"/>
</dbReference>
<organism evidence="2">
    <name type="scientific">Tanacetum cinerariifolium</name>
    <name type="common">Dalmatian daisy</name>
    <name type="synonym">Chrysanthemum cinerariifolium</name>
    <dbReference type="NCBI Taxonomy" id="118510"/>
    <lineage>
        <taxon>Eukaryota</taxon>
        <taxon>Viridiplantae</taxon>
        <taxon>Streptophyta</taxon>
        <taxon>Embryophyta</taxon>
        <taxon>Tracheophyta</taxon>
        <taxon>Spermatophyta</taxon>
        <taxon>Magnoliopsida</taxon>
        <taxon>eudicotyledons</taxon>
        <taxon>Gunneridae</taxon>
        <taxon>Pentapetalae</taxon>
        <taxon>asterids</taxon>
        <taxon>campanulids</taxon>
        <taxon>Asterales</taxon>
        <taxon>Asteraceae</taxon>
        <taxon>Asteroideae</taxon>
        <taxon>Anthemideae</taxon>
        <taxon>Anthemidinae</taxon>
        <taxon>Tanacetum</taxon>
    </lineage>
</organism>
<sequence>MYGHACLTCDVTWPLCCPPSSTLLVRKRYRGTSELILGTDSEEDEEVEESLDSNSKSKDVENEGPTAEDDDPAAEDEGLVSRVEGPGVDDESYGLDGESHGVDDESYGLNDESYGIDGEGRGIKSDGLGFWEEEVVPEGQQQAIPVVGTAMSEPLGLGYGVLRRRELALEDDHVYNSEDGMVYIDVPVYPPLAPPVQRSPSPEWTSGLLLISPPPSVVPLPVSSLMIPLTIPLHIASSMATSTTTILVDEDQFIEERERPAVTFGTLWRPVLALDAWAGRTALQRELQEMRDHVTVLEQERNRRERGANRKVLNREWSRGMLERVVVIKLES</sequence>
<comment type="caution">
    <text evidence="2">The sequence shown here is derived from an EMBL/GenBank/DDBJ whole genome shotgun (WGS) entry which is preliminary data.</text>
</comment>
<accession>A0A699K963</accession>
<feature type="compositionally biased region" description="Acidic residues" evidence="1">
    <location>
        <begin position="40"/>
        <end position="51"/>
    </location>
</feature>
<protein>
    <submittedName>
        <fullName evidence="2">Uncharacterized protein</fullName>
    </submittedName>
</protein>
<dbReference type="AlphaFoldDB" id="A0A699K963"/>
<evidence type="ECO:0000256" key="1">
    <source>
        <dbReference type="SAM" id="MobiDB-lite"/>
    </source>
</evidence>